<dbReference type="Proteomes" id="UP001341297">
    <property type="component" value="Unassembled WGS sequence"/>
</dbReference>
<dbReference type="EMBL" id="JARRTL010000014">
    <property type="protein sequence ID" value="MEC0486030.1"/>
    <property type="molecule type" value="Genomic_DNA"/>
</dbReference>
<reference evidence="5 7" key="3">
    <citation type="submission" date="2023-03" db="EMBL/GenBank/DDBJ databases">
        <title>Agriculturally important microbes genome sequencing.</title>
        <authorList>
            <person name="Dunlap C."/>
        </authorList>
    </citation>
    <scope>NUCLEOTIDE SEQUENCE [LARGE SCALE GENOMIC DNA]</scope>
    <source>
        <strain evidence="5 7">CBP-3203</strain>
    </source>
</reference>
<dbReference type="Proteomes" id="UP000036168">
    <property type="component" value="Unassembled WGS sequence"/>
</dbReference>
<feature type="transmembrane region" description="Helical" evidence="1">
    <location>
        <begin position="254"/>
        <end position="277"/>
    </location>
</feature>
<dbReference type="InterPro" id="IPR011642">
    <property type="entry name" value="Gate_dom"/>
</dbReference>
<evidence type="ECO:0000313" key="7">
    <source>
        <dbReference type="Proteomes" id="UP001341297"/>
    </source>
</evidence>
<keyword evidence="1" id="KW-1133">Transmembrane helix</keyword>
<dbReference type="InterPro" id="IPR006073">
    <property type="entry name" value="GTP-bd"/>
</dbReference>
<dbReference type="OrthoDB" id="9809127at2"/>
<feature type="domain" description="G" evidence="2">
    <location>
        <begin position="11"/>
        <end position="107"/>
    </location>
</feature>
<dbReference type="EMBL" id="LECW02000020">
    <property type="protein sequence ID" value="KRT93584.1"/>
    <property type="molecule type" value="Genomic_DNA"/>
</dbReference>
<dbReference type="AlphaFoldDB" id="A0A0J6EKS5"/>
<dbReference type="Gene3D" id="3.40.50.300">
    <property type="entry name" value="P-loop containing nucleotide triphosphate hydrolases"/>
    <property type="match status" value="1"/>
</dbReference>
<dbReference type="GO" id="GO:0015093">
    <property type="term" value="F:ferrous iron transmembrane transporter activity"/>
    <property type="evidence" value="ECO:0007669"/>
    <property type="project" value="TreeGrafter"/>
</dbReference>
<feature type="domain" description="Nucleoside transporter/FeoB GTPase Gate" evidence="3">
    <location>
        <begin position="264"/>
        <end position="357"/>
    </location>
</feature>
<dbReference type="PANTHER" id="PTHR43185">
    <property type="entry name" value="FERROUS IRON TRANSPORT PROTEIN B"/>
    <property type="match status" value="1"/>
</dbReference>
<evidence type="ECO:0000259" key="3">
    <source>
        <dbReference type="Pfam" id="PF07670"/>
    </source>
</evidence>
<keyword evidence="7" id="KW-1185">Reference proteome</keyword>
<keyword evidence="1" id="KW-0812">Transmembrane</keyword>
<dbReference type="RefSeq" id="WP_048353974.1">
    <property type="nucleotide sequence ID" value="NZ_CP023481.1"/>
</dbReference>
<dbReference type="GO" id="GO:0005525">
    <property type="term" value="F:GTP binding"/>
    <property type="evidence" value="ECO:0007669"/>
    <property type="project" value="InterPro"/>
</dbReference>
<evidence type="ECO:0000313" key="4">
    <source>
        <dbReference type="EMBL" id="KRT93584.1"/>
    </source>
</evidence>
<evidence type="ECO:0000313" key="6">
    <source>
        <dbReference type="Proteomes" id="UP000036168"/>
    </source>
</evidence>
<reference evidence="4" key="2">
    <citation type="submission" date="2015-10" db="EMBL/GenBank/DDBJ databases">
        <authorList>
            <person name="Gilbert D.G."/>
        </authorList>
    </citation>
    <scope>NUCLEOTIDE SEQUENCE</scope>
    <source>
        <strain evidence="4">GO-13</strain>
    </source>
</reference>
<dbReference type="PANTHER" id="PTHR43185:SF1">
    <property type="entry name" value="FE(2+) TRANSPORTER FEOB"/>
    <property type="match status" value="1"/>
</dbReference>
<evidence type="ECO:0000259" key="2">
    <source>
        <dbReference type="Pfam" id="PF01926"/>
    </source>
</evidence>
<evidence type="ECO:0000256" key="1">
    <source>
        <dbReference type="SAM" id="Phobius"/>
    </source>
</evidence>
<organism evidence="4 6">
    <name type="scientific">Bacillus glycinifermentans</name>
    <dbReference type="NCBI Taxonomy" id="1664069"/>
    <lineage>
        <taxon>Bacteria</taxon>
        <taxon>Bacillati</taxon>
        <taxon>Bacillota</taxon>
        <taxon>Bacilli</taxon>
        <taxon>Bacillales</taxon>
        <taxon>Bacillaceae</taxon>
        <taxon>Bacillus</taxon>
    </lineage>
</organism>
<gene>
    <name evidence="4" type="ORF">AB447_217415</name>
    <name evidence="5" type="ORF">P8828_14565</name>
</gene>
<accession>A0A0J6EQC7</accession>
<feature type="transmembrane region" description="Helical" evidence="1">
    <location>
        <begin position="530"/>
        <end position="552"/>
    </location>
</feature>
<name>A0A0J6EKS5_9BACI</name>
<feature type="transmembrane region" description="Helical" evidence="1">
    <location>
        <begin position="336"/>
        <end position="360"/>
    </location>
</feature>
<dbReference type="SUPFAM" id="SSF52540">
    <property type="entry name" value="P-loop containing nucleoside triphosphate hydrolases"/>
    <property type="match status" value="1"/>
</dbReference>
<feature type="transmembrane region" description="Helical" evidence="1">
    <location>
        <begin position="421"/>
        <end position="448"/>
    </location>
</feature>
<dbReference type="InterPro" id="IPR027417">
    <property type="entry name" value="P-loop_NTPase"/>
</dbReference>
<proteinExistence type="predicted"/>
<accession>A0A0J6EKS5</accession>
<protein>
    <submittedName>
        <fullName evidence="4">GTP-binding protein</fullName>
    </submittedName>
    <submittedName>
        <fullName evidence="5">Nucleoside recognition domain-containing protein</fullName>
    </submittedName>
</protein>
<dbReference type="InterPro" id="IPR050860">
    <property type="entry name" value="FeoB_GTPase"/>
</dbReference>
<reference evidence="4 6" key="1">
    <citation type="journal article" date="2015" name="Int. J. Syst. Evol. Microbiol.">
        <title>Bacillus glycinifermentans sp. nov., isolated from fermented soybean paste.</title>
        <authorList>
            <person name="Kim S.J."/>
            <person name="Dunlap C.A."/>
            <person name="Kwon S.W."/>
            <person name="Rooney A.P."/>
        </authorList>
    </citation>
    <scope>NUCLEOTIDE SEQUENCE [LARGE SCALE GENOMIC DNA]</scope>
    <source>
        <strain evidence="4 6">GO-13</strain>
    </source>
</reference>
<feature type="transmembrane region" description="Helical" evidence="1">
    <location>
        <begin position="497"/>
        <end position="518"/>
    </location>
</feature>
<dbReference type="GO" id="GO:0005886">
    <property type="term" value="C:plasma membrane"/>
    <property type="evidence" value="ECO:0007669"/>
    <property type="project" value="TreeGrafter"/>
</dbReference>
<evidence type="ECO:0000313" key="5">
    <source>
        <dbReference type="EMBL" id="MEC0486030.1"/>
    </source>
</evidence>
<sequence length="554" mass="61765">MLKKPKQQKRMLLVGLESVGKTTLFSAITDQQAGEETNVKGSTVFVTEREIKSLQGWVVVDAPGVRPDDSLTQRALKREIEKADHTIVVLRGTHFSEELRTIIDLIPPNCQHVYFIVTFKDKMTQEMRLALSNHIERCDLPIMLIDSRRMTESKKEHLFAFLKKYASFHPLKRKQMEYLKLESASPQHMVFDHRIWGPLLSMAVLCLLFMLPVIAAYHVSGWVQQYADEWLLDPLTKAAEGWPSWVEAILAGSYGLITLGIYSFVWAFPVVLFMSAANAAADDSGLKDRIVDSLDPLMRKIGMNGRDLVPLITGFGCNVVAVQQTRSCSMCTRRQCVSMISFGSACSYQIGASLSIFHAAGKEWLFIPYLLTLAAVGAVHNRFWYPAEQKWSSYFKNRASFLQRPSWKGTAFRVKTVLKQFIFQAMPIFLIICLAATVLHELGIIRFFTMLASPVLKAFGVPEEAAPGLVFSMIRKDGILLFNEGGGTLLHSLSGGALFLLVYLASTFSACVVTVWTIAKELGIKAAAGLVGKQMVTAAVSTLALLCIYKLLFL</sequence>
<feature type="transmembrane region" description="Helical" evidence="1">
    <location>
        <begin position="195"/>
        <end position="219"/>
    </location>
</feature>
<dbReference type="Pfam" id="PF01926">
    <property type="entry name" value="MMR_HSR1"/>
    <property type="match status" value="1"/>
</dbReference>
<feature type="transmembrane region" description="Helical" evidence="1">
    <location>
        <begin position="366"/>
        <end position="385"/>
    </location>
</feature>
<comment type="caution">
    <text evidence="4">The sequence shown here is derived from an EMBL/GenBank/DDBJ whole genome shotgun (WGS) entry which is preliminary data.</text>
</comment>
<dbReference type="Pfam" id="PF07670">
    <property type="entry name" value="Gate"/>
    <property type="match status" value="1"/>
</dbReference>
<keyword evidence="1" id="KW-0472">Membrane</keyword>
<dbReference type="PATRIC" id="fig|1664069.3.peg.4107"/>